<evidence type="ECO:0008006" key="10">
    <source>
        <dbReference type="Google" id="ProtNLM"/>
    </source>
</evidence>
<evidence type="ECO:0000256" key="2">
    <source>
        <dbReference type="ARBA" id="ARBA00009816"/>
    </source>
</evidence>
<reference evidence="9" key="1">
    <citation type="submission" date="2015-02" db="EMBL/GenBank/DDBJ databases">
        <title>Genome sequencing for Strongylocentrotus purpuratus.</title>
        <authorList>
            <person name="Murali S."/>
            <person name="Liu Y."/>
            <person name="Vee V."/>
            <person name="English A."/>
            <person name="Wang M."/>
            <person name="Skinner E."/>
            <person name="Han Y."/>
            <person name="Muzny D.M."/>
            <person name="Worley K.C."/>
            <person name="Gibbs R.A."/>
        </authorList>
    </citation>
    <scope>NUCLEOTIDE SEQUENCE</scope>
</reference>
<evidence type="ECO:0000313" key="9">
    <source>
        <dbReference type="Proteomes" id="UP000007110"/>
    </source>
</evidence>
<comment type="similarity">
    <text evidence="2">Belongs to the DUOXA family.</text>
</comment>
<keyword evidence="3 7" id="KW-0812">Transmembrane</keyword>
<keyword evidence="9" id="KW-1185">Reference proteome</keyword>
<sequence length="374" mass="42354">MIFDAFRSDGLPTYYSPNQTPVTEDVLILGIIFAFIIIFFSLFAILPGIRGWQRLFLFCRITISLFIGASIMLSNFGQSWEVSFIRNVTTAYRTGRSGEIQADIGVKIGLRAVNITLKGIPEDQDGDSAASGERVNYNERFHFEGLQGRNGFGRFAGRINREFREAQYRGLPYPILWVAEYFVLDGEDIRWGRSYRLAGFYAALLIWLSFPLWLITNILLMIGALPNAFFMLSLTGGCMLGANVLYASIRYGSYLSIPFSAHHILDFSYGWSFYLCLVGGLVAVILAIVCHVLRLFFPVGMEEFFGFKEDFSQDNVKYYHGRPRTAKTAKQTHTKQVHGDKPAMPPRRFTRRLSVSVAKAVGIRGPRMTTAWEK</sequence>
<dbReference type="OMA" id="MHAFVIF"/>
<dbReference type="RefSeq" id="XP_030832714.1">
    <property type="nucleotide sequence ID" value="XM_030976854.1"/>
</dbReference>
<dbReference type="GO" id="GO:0005789">
    <property type="term" value="C:endoplasmic reticulum membrane"/>
    <property type="evidence" value="ECO:0007669"/>
    <property type="project" value="InterPro"/>
</dbReference>
<dbReference type="InParanoid" id="A0A7M7N856"/>
<dbReference type="PANTHER" id="PTHR31158:SF1">
    <property type="entry name" value="DOXA1 FACTOR-RELATED"/>
    <property type="match status" value="1"/>
</dbReference>
<feature type="transmembrane region" description="Helical" evidence="7">
    <location>
        <begin position="55"/>
        <end position="73"/>
    </location>
</feature>
<dbReference type="GO" id="GO:0015031">
    <property type="term" value="P:protein transport"/>
    <property type="evidence" value="ECO:0007669"/>
    <property type="project" value="InterPro"/>
</dbReference>
<protein>
    <recommendedName>
        <fullName evidence="10">Dual oxidase maturation factor 1</fullName>
    </recommendedName>
</protein>
<dbReference type="OrthoDB" id="10042652at2759"/>
<dbReference type="PANTHER" id="PTHR31158">
    <property type="entry name" value="DUAL OXIDASE 2"/>
    <property type="match status" value="1"/>
</dbReference>
<dbReference type="EnsemblMetazoa" id="XM_030976854">
    <property type="protein sequence ID" value="XP_030832714"/>
    <property type="gene ID" value="LOC100893682"/>
</dbReference>
<organism evidence="8 9">
    <name type="scientific">Strongylocentrotus purpuratus</name>
    <name type="common">Purple sea urchin</name>
    <dbReference type="NCBI Taxonomy" id="7668"/>
    <lineage>
        <taxon>Eukaryota</taxon>
        <taxon>Metazoa</taxon>
        <taxon>Echinodermata</taxon>
        <taxon>Eleutherozoa</taxon>
        <taxon>Echinozoa</taxon>
        <taxon>Echinoidea</taxon>
        <taxon>Euechinoidea</taxon>
        <taxon>Echinacea</taxon>
        <taxon>Camarodonta</taxon>
        <taxon>Echinidea</taxon>
        <taxon>Strongylocentrotidae</taxon>
        <taxon>Strongylocentrotus</taxon>
    </lineage>
</organism>
<dbReference type="KEGG" id="spu:100893682"/>
<dbReference type="Proteomes" id="UP000007110">
    <property type="component" value="Unassembled WGS sequence"/>
</dbReference>
<evidence type="ECO:0000256" key="3">
    <source>
        <dbReference type="ARBA" id="ARBA00022692"/>
    </source>
</evidence>
<comment type="subcellular location">
    <subcellularLocation>
        <location evidence="1">Membrane</location>
        <topology evidence="1">Multi-pass membrane protein</topology>
    </subcellularLocation>
</comment>
<feature type="transmembrane region" description="Helical" evidence="7">
    <location>
        <begin position="26"/>
        <end position="46"/>
    </location>
</feature>
<keyword evidence="6" id="KW-0325">Glycoprotein</keyword>
<evidence type="ECO:0000256" key="4">
    <source>
        <dbReference type="ARBA" id="ARBA00022989"/>
    </source>
</evidence>
<dbReference type="AlphaFoldDB" id="A0A7M7N856"/>
<keyword evidence="4 7" id="KW-1133">Transmembrane helix</keyword>
<dbReference type="InterPro" id="IPR018469">
    <property type="entry name" value="Dual_oxidase_maturation_fac"/>
</dbReference>
<dbReference type="GeneID" id="100893682"/>
<feature type="transmembrane region" description="Helical" evidence="7">
    <location>
        <begin position="229"/>
        <end position="249"/>
    </location>
</feature>
<evidence type="ECO:0000313" key="8">
    <source>
        <dbReference type="EnsemblMetazoa" id="XP_030832714"/>
    </source>
</evidence>
<name>A0A7M7N856_STRPU</name>
<evidence type="ECO:0000256" key="5">
    <source>
        <dbReference type="ARBA" id="ARBA00023136"/>
    </source>
</evidence>
<evidence type="ECO:0000256" key="7">
    <source>
        <dbReference type="SAM" id="Phobius"/>
    </source>
</evidence>
<dbReference type="GO" id="GO:0016020">
    <property type="term" value="C:membrane"/>
    <property type="evidence" value="ECO:0000318"/>
    <property type="project" value="GO_Central"/>
</dbReference>
<keyword evidence="5 7" id="KW-0472">Membrane</keyword>
<dbReference type="Pfam" id="PF10204">
    <property type="entry name" value="DuoxA"/>
    <property type="match status" value="1"/>
</dbReference>
<evidence type="ECO:0000256" key="1">
    <source>
        <dbReference type="ARBA" id="ARBA00004141"/>
    </source>
</evidence>
<accession>A0A7M7N856</accession>
<proteinExistence type="inferred from homology"/>
<reference evidence="8" key="2">
    <citation type="submission" date="2021-01" db="UniProtKB">
        <authorList>
            <consortium name="EnsemblMetazoa"/>
        </authorList>
    </citation>
    <scope>IDENTIFICATION</scope>
</reference>
<feature type="transmembrane region" description="Helical" evidence="7">
    <location>
        <begin position="269"/>
        <end position="297"/>
    </location>
</feature>
<evidence type="ECO:0000256" key="6">
    <source>
        <dbReference type="ARBA" id="ARBA00023180"/>
    </source>
</evidence>
<feature type="transmembrane region" description="Helical" evidence="7">
    <location>
        <begin position="200"/>
        <end position="222"/>
    </location>
</feature>